<evidence type="ECO:0000313" key="2">
    <source>
        <dbReference type="EMBL" id="KZE82591.1"/>
    </source>
</evidence>
<keyword evidence="3" id="KW-1185">Reference proteome</keyword>
<name>A0A161UX67_9FLAO</name>
<reference evidence="2 3" key="1">
    <citation type="submission" date="2016-01" db="EMBL/GenBank/DDBJ databases">
        <title>Whole genome sequencing of Myroides marinus L41.</title>
        <authorList>
            <person name="Hong K.W."/>
        </authorList>
    </citation>
    <scope>NUCLEOTIDE SEQUENCE [LARGE SCALE GENOMIC DNA]</scope>
    <source>
        <strain evidence="2 3">L41</strain>
    </source>
</reference>
<dbReference type="PANTHER" id="PTHR40257">
    <property type="match status" value="1"/>
</dbReference>
<protein>
    <recommendedName>
        <fullName evidence="1">DUF1330 domain-containing protein</fullName>
    </recommendedName>
</protein>
<feature type="domain" description="DUF1330" evidence="1">
    <location>
        <begin position="54"/>
        <end position="127"/>
    </location>
</feature>
<dbReference type="Gene3D" id="3.30.70.100">
    <property type="match status" value="1"/>
</dbReference>
<proteinExistence type="predicted"/>
<dbReference type="RefSeq" id="WP_038988026.1">
    <property type="nucleotide sequence ID" value="NZ_JWJO01000075.1"/>
</dbReference>
<sequence>MKQTCLTADFEAGKRLFLKQLQGKIVNLNLIRLKEVADYSEHPELQSKETISGFDDYQKYIALTLPFLQASGGKILYIGTGDQFLIGPQEERWDLCMLIEQNSVADFFAFEQNPEYMKIVGHRTAAVADSRLLPLQNL</sequence>
<dbReference type="EMBL" id="LQNU01000044">
    <property type="protein sequence ID" value="KZE82591.1"/>
    <property type="molecule type" value="Genomic_DNA"/>
</dbReference>
<accession>A0A161UX67</accession>
<dbReference type="Proteomes" id="UP000076630">
    <property type="component" value="Unassembled WGS sequence"/>
</dbReference>
<dbReference type="InterPro" id="IPR011008">
    <property type="entry name" value="Dimeric_a/b-barrel"/>
</dbReference>
<gene>
    <name evidence="2" type="ORF">AV926_06925</name>
</gene>
<dbReference type="InterPro" id="IPR010753">
    <property type="entry name" value="DUF1330"/>
</dbReference>
<dbReference type="Pfam" id="PF07045">
    <property type="entry name" value="DUF1330"/>
    <property type="match status" value="1"/>
</dbReference>
<dbReference type="PANTHER" id="PTHR40257:SF1">
    <property type="entry name" value="DUF1330 DOMAIN-CONTAINING PROTEIN"/>
    <property type="match status" value="1"/>
</dbReference>
<organism evidence="2 3">
    <name type="scientific">Myroides marinus</name>
    <dbReference type="NCBI Taxonomy" id="703342"/>
    <lineage>
        <taxon>Bacteria</taxon>
        <taxon>Pseudomonadati</taxon>
        <taxon>Bacteroidota</taxon>
        <taxon>Flavobacteriia</taxon>
        <taxon>Flavobacteriales</taxon>
        <taxon>Flavobacteriaceae</taxon>
        <taxon>Myroides</taxon>
    </lineage>
</organism>
<dbReference type="AlphaFoldDB" id="A0A161UX67"/>
<evidence type="ECO:0000313" key="3">
    <source>
        <dbReference type="Proteomes" id="UP000076630"/>
    </source>
</evidence>
<dbReference type="OrthoDB" id="8909581at2"/>
<evidence type="ECO:0000259" key="1">
    <source>
        <dbReference type="Pfam" id="PF07045"/>
    </source>
</evidence>
<comment type="caution">
    <text evidence="2">The sequence shown here is derived from an EMBL/GenBank/DDBJ whole genome shotgun (WGS) entry which is preliminary data.</text>
</comment>
<dbReference type="SUPFAM" id="SSF54909">
    <property type="entry name" value="Dimeric alpha+beta barrel"/>
    <property type="match status" value="1"/>
</dbReference>